<evidence type="ECO:0000259" key="12">
    <source>
        <dbReference type="PROSITE" id="PS50001"/>
    </source>
</evidence>
<dbReference type="InterPro" id="IPR000719">
    <property type="entry name" value="Prot_kinase_dom"/>
</dbReference>
<dbReference type="Gene3D" id="1.10.510.10">
    <property type="entry name" value="Transferase(Phosphotransferase) domain 1"/>
    <property type="match status" value="1"/>
</dbReference>
<dbReference type="Gene3D" id="1.25.40.20">
    <property type="entry name" value="Ankyrin repeat-containing domain"/>
    <property type="match status" value="2"/>
</dbReference>
<dbReference type="FunFam" id="1.10.510.10:FF:000521">
    <property type="entry name" value="Tyrosine-protein kinase pr2"/>
    <property type="match status" value="1"/>
</dbReference>
<evidence type="ECO:0000256" key="1">
    <source>
        <dbReference type="ARBA" id="ARBA00022679"/>
    </source>
</evidence>
<feature type="region of interest" description="Disordered" evidence="11">
    <location>
        <begin position="385"/>
        <end position="449"/>
    </location>
</feature>
<feature type="repeat" description="ANK" evidence="7">
    <location>
        <begin position="149"/>
        <end position="181"/>
    </location>
</feature>
<comment type="similarity">
    <text evidence="10">Belongs to the protein kinase superfamily. Tyr protein kinase family.</text>
</comment>
<evidence type="ECO:0000256" key="5">
    <source>
        <dbReference type="ARBA" id="ARBA00023137"/>
    </source>
</evidence>
<dbReference type="AlphaFoldDB" id="A0AAD9VH42"/>
<keyword evidence="8" id="KW-0727">SH2 domain</keyword>
<dbReference type="PROSITE" id="PS50297">
    <property type="entry name" value="ANK_REP_REGION"/>
    <property type="match status" value="2"/>
</dbReference>
<dbReference type="InterPro" id="IPR036770">
    <property type="entry name" value="Ankyrin_rpt-contain_sf"/>
</dbReference>
<dbReference type="Pfam" id="PF00023">
    <property type="entry name" value="Ank"/>
    <property type="match status" value="2"/>
</dbReference>
<dbReference type="InterPro" id="IPR050198">
    <property type="entry name" value="Non-receptor_tyrosine_kinases"/>
</dbReference>
<evidence type="ECO:0000256" key="3">
    <source>
        <dbReference type="ARBA" id="ARBA00022777"/>
    </source>
</evidence>
<dbReference type="Proteomes" id="UP001249851">
    <property type="component" value="Unassembled WGS sequence"/>
</dbReference>
<evidence type="ECO:0000256" key="4">
    <source>
        <dbReference type="ARBA" id="ARBA00022840"/>
    </source>
</evidence>
<dbReference type="EMBL" id="JARQWQ010000002">
    <property type="protein sequence ID" value="KAK2573725.1"/>
    <property type="molecule type" value="Genomic_DNA"/>
</dbReference>
<dbReference type="EC" id="2.7.10.2" evidence="10"/>
<dbReference type="SUPFAM" id="SSF48403">
    <property type="entry name" value="Ankyrin repeat"/>
    <property type="match status" value="1"/>
</dbReference>
<dbReference type="InterPro" id="IPR002110">
    <property type="entry name" value="Ankyrin_rpt"/>
</dbReference>
<keyword evidence="2 9" id="KW-0547">Nucleotide-binding</keyword>
<evidence type="ECO:0000313" key="14">
    <source>
        <dbReference type="EMBL" id="KAK2573725.1"/>
    </source>
</evidence>
<evidence type="ECO:0000256" key="6">
    <source>
        <dbReference type="ARBA" id="ARBA00051245"/>
    </source>
</evidence>
<feature type="binding site" evidence="9">
    <location>
        <position position="571"/>
    </location>
    <ligand>
        <name>ATP</name>
        <dbReference type="ChEBI" id="CHEBI:30616"/>
    </ligand>
</feature>
<dbReference type="SMART" id="SM00248">
    <property type="entry name" value="ANK"/>
    <property type="match status" value="5"/>
</dbReference>
<sequence length="813" mass="90422">MCSYSGDCNWYHGRITREQAIDLLLQNGGQEGLFLVRDRAGSDNFVLSLWHGNQALHFQIQCRGGKYFSIDDGPTFEGLDSLIEYYVDQADGLPIRLGPFISGNVPPSSCRKHGVTTPLHHACREGNLNLVSGLLNGGNQSDLNTKNEQGSAPLHEAAVCGYEDIVTLLLKHGAETKQRDCEGNTPLQVACAGGFASVCSSLIRKGKADVQDRSPVNGWVALHIAALKGHTECVEILLEHGAPLHPRSTEGDTPRDLALHYGHMHIAEVIDNYPVQPPKTLPRMWLHENLGRKEAVALFQKYGLVDGLFLVRLSTRDRGYYVLSVVVNCQIFHYQIRSRSDRWFYIDDGPLFETLPHVIDHYSRCADGLPVLLQMAVPPDGNPPITIQNIPAPPARKRSGMPSAKPLLSPAHSTPMISVSPGRSSPLRKQVTRAESLENLDHSDNPRRPIRALKRANSEHGSQVQAVHDIEHFSKLEDRHPLPPPPSNPPPRAQRRPPPPLPPSSPTMPVPSPQKSSIPTLPHGNPKQFGQTLITRESLELGPELGQGEFGSVLKGIWTDPKGDKIPVAMKTLHPEKIAHGEQEFLREARIMSGLDHPCIVRLIGVCLGPPLILVQELVQMGALLDFLIDHQSEISQKDLKLWAAQIAWGMMYLEKKRFVHRDLATRNILMSTKQQVKISDFGLSRATGSGSDYYKASQGGRWPVKWYAPESINFGTFSHQSDVWSYGVTLWEMYSFGQLPYGEMSGGEVILLLEQENKRLERPEACPEHTYSLMLQCWDLKPEKRPTFAQLHNVFSTNPFYADVKLPIKAAS</sequence>
<reference evidence="14" key="1">
    <citation type="journal article" date="2023" name="G3 (Bethesda)">
        <title>Whole genome assembly and annotation of the endangered Caribbean coral Acropora cervicornis.</title>
        <authorList>
            <person name="Selwyn J.D."/>
            <person name="Vollmer S.V."/>
        </authorList>
    </citation>
    <scope>NUCLEOTIDE SEQUENCE</scope>
    <source>
        <strain evidence="14">K2</strain>
    </source>
</reference>
<dbReference type="InterPro" id="IPR036860">
    <property type="entry name" value="SH2_dom_sf"/>
</dbReference>
<keyword evidence="3 10" id="KW-0418">Kinase</keyword>
<feature type="compositionally biased region" description="Pro residues" evidence="11">
    <location>
        <begin position="482"/>
        <end position="512"/>
    </location>
</feature>
<proteinExistence type="inferred from homology"/>
<keyword evidence="15" id="KW-1185">Reference proteome</keyword>
<name>A0AAD9VH42_ACRCE</name>
<dbReference type="Pfam" id="PF00017">
    <property type="entry name" value="SH2"/>
    <property type="match status" value="2"/>
</dbReference>
<dbReference type="SUPFAM" id="SSF55550">
    <property type="entry name" value="SH2 domain"/>
    <property type="match status" value="2"/>
</dbReference>
<feature type="domain" description="SH2" evidence="12">
    <location>
        <begin position="285"/>
        <end position="377"/>
    </location>
</feature>
<feature type="domain" description="Protein kinase" evidence="13">
    <location>
        <begin position="539"/>
        <end position="802"/>
    </location>
</feature>
<reference evidence="14" key="2">
    <citation type="journal article" date="2023" name="Science">
        <title>Genomic signatures of disease resistance in endangered staghorn corals.</title>
        <authorList>
            <person name="Vollmer S.V."/>
            <person name="Selwyn J.D."/>
            <person name="Despard B.A."/>
            <person name="Roesel C.L."/>
        </authorList>
    </citation>
    <scope>NUCLEOTIDE SEQUENCE</scope>
    <source>
        <strain evidence="14">K2</strain>
    </source>
</reference>
<dbReference type="Pfam" id="PF12796">
    <property type="entry name" value="Ank_2"/>
    <property type="match status" value="1"/>
</dbReference>
<dbReference type="PROSITE" id="PS50001">
    <property type="entry name" value="SH2"/>
    <property type="match status" value="2"/>
</dbReference>
<evidence type="ECO:0000256" key="8">
    <source>
        <dbReference type="PROSITE-ProRule" id="PRU00191"/>
    </source>
</evidence>
<dbReference type="PRINTS" id="PR00401">
    <property type="entry name" value="SH2DOMAIN"/>
</dbReference>
<feature type="region of interest" description="Disordered" evidence="11">
    <location>
        <begin position="476"/>
        <end position="529"/>
    </location>
</feature>
<dbReference type="PROSITE" id="PS00107">
    <property type="entry name" value="PROTEIN_KINASE_ATP"/>
    <property type="match status" value="1"/>
</dbReference>
<evidence type="ECO:0000259" key="13">
    <source>
        <dbReference type="PROSITE" id="PS50011"/>
    </source>
</evidence>
<dbReference type="SUPFAM" id="SSF56112">
    <property type="entry name" value="Protein kinase-like (PK-like)"/>
    <property type="match status" value="1"/>
</dbReference>
<dbReference type="PANTHER" id="PTHR24418">
    <property type="entry name" value="TYROSINE-PROTEIN KINASE"/>
    <property type="match status" value="1"/>
</dbReference>
<keyword evidence="4 9" id="KW-0067">ATP-binding</keyword>
<dbReference type="SMART" id="SM00252">
    <property type="entry name" value="SH2"/>
    <property type="match status" value="2"/>
</dbReference>
<evidence type="ECO:0000256" key="7">
    <source>
        <dbReference type="PROSITE-ProRule" id="PRU00023"/>
    </source>
</evidence>
<dbReference type="InterPro" id="IPR020635">
    <property type="entry name" value="Tyr_kinase_cat_dom"/>
</dbReference>
<dbReference type="InterPro" id="IPR001245">
    <property type="entry name" value="Ser-Thr/Tyr_kinase_cat_dom"/>
</dbReference>
<dbReference type="SMART" id="SM00219">
    <property type="entry name" value="TyrKc"/>
    <property type="match status" value="1"/>
</dbReference>
<dbReference type="Gene3D" id="3.30.505.10">
    <property type="entry name" value="SH2 domain"/>
    <property type="match status" value="2"/>
</dbReference>
<dbReference type="GO" id="GO:0005524">
    <property type="term" value="F:ATP binding"/>
    <property type="evidence" value="ECO:0007669"/>
    <property type="project" value="UniProtKB-UniRule"/>
</dbReference>
<keyword evidence="5 10" id="KW-0829">Tyrosine-protein kinase</keyword>
<protein>
    <recommendedName>
        <fullName evidence="10">Tyrosine-protein kinase</fullName>
        <ecNumber evidence="10">2.7.10.2</ecNumber>
    </recommendedName>
</protein>
<dbReference type="PRINTS" id="PR00109">
    <property type="entry name" value="TYRKINASE"/>
</dbReference>
<dbReference type="PROSITE" id="PS00109">
    <property type="entry name" value="PROTEIN_KINASE_TYR"/>
    <property type="match status" value="1"/>
</dbReference>
<feature type="compositionally biased region" description="Basic and acidic residues" evidence="11">
    <location>
        <begin position="435"/>
        <end position="447"/>
    </location>
</feature>
<evidence type="ECO:0000256" key="2">
    <source>
        <dbReference type="ARBA" id="ARBA00022741"/>
    </source>
</evidence>
<comment type="caution">
    <text evidence="14">The sequence shown here is derived from an EMBL/GenBank/DDBJ whole genome shotgun (WGS) entry which is preliminary data.</text>
</comment>
<dbReference type="InterPro" id="IPR000980">
    <property type="entry name" value="SH2"/>
</dbReference>
<keyword evidence="7" id="KW-0040">ANK repeat</keyword>
<evidence type="ECO:0000256" key="10">
    <source>
        <dbReference type="RuleBase" id="RU362096"/>
    </source>
</evidence>
<feature type="repeat" description="ANK" evidence="7">
    <location>
        <begin position="114"/>
        <end position="146"/>
    </location>
</feature>
<dbReference type="InterPro" id="IPR008266">
    <property type="entry name" value="Tyr_kinase_AS"/>
</dbReference>
<dbReference type="Pfam" id="PF07714">
    <property type="entry name" value="PK_Tyr_Ser-Thr"/>
    <property type="match status" value="1"/>
</dbReference>
<dbReference type="GO" id="GO:0004715">
    <property type="term" value="F:non-membrane spanning protein tyrosine kinase activity"/>
    <property type="evidence" value="ECO:0007669"/>
    <property type="project" value="UniProtKB-EC"/>
</dbReference>
<dbReference type="Gene3D" id="3.30.200.20">
    <property type="entry name" value="Phosphorylase Kinase, domain 1"/>
    <property type="match status" value="1"/>
</dbReference>
<dbReference type="PROSITE" id="PS50011">
    <property type="entry name" value="PROTEIN_KINASE_DOM"/>
    <property type="match status" value="1"/>
</dbReference>
<evidence type="ECO:0000313" key="15">
    <source>
        <dbReference type="Proteomes" id="UP001249851"/>
    </source>
</evidence>
<organism evidence="14 15">
    <name type="scientific">Acropora cervicornis</name>
    <name type="common">Staghorn coral</name>
    <dbReference type="NCBI Taxonomy" id="6130"/>
    <lineage>
        <taxon>Eukaryota</taxon>
        <taxon>Metazoa</taxon>
        <taxon>Cnidaria</taxon>
        <taxon>Anthozoa</taxon>
        <taxon>Hexacorallia</taxon>
        <taxon>Scleractinia</taxon>
        <taxon>Astrocoeniina</taxon>
        <taxon>Acroporidae</taxon>
        <taxon>Acropora</taxon>
    </lineage>
</organism>
<feature type="repeat" description="ANK" evidence="7">
    <location>
        <begin position="217"/>
        <end position="249"/>
    </location>
</feature>
<feature type="domain" description="SH2" evidence="12">
    <location>
        <begin position="10"/>
        <end position="101"/>
    </location>
</feature>
<dbReference type="InterPro" id="IPR017441">
    <property type="entry name" value="Protein_kinase_ATP_BS"/>
</dbReference>
<accession>A0AAD9VH42</accession>
<gene>
    <name evidence="14" type="ORF">P5673_001413</name>
</gene>
<comment type="catalytic activity">
    <reaction evidence="6 10">
        <text>L-tyrosyl-[protein] + ATP = O-phospho-L-tyrosyl-[protein] + ADP + H(+)</text>
        <dbReference type="Rhea" id="RHEA:10596"/>
        <dbReference type="Rhea" id="RHEA-COMP:10136"/>
        <dbReference type="Rhea" id="RHEA-COMP:20101"/>
        <dbReference type="ChEBI" id="CHEBI:15378"/>
        <dbReference type="ChEBI" id="CHEBI:30616"/>
        <dbReference type="ChEBI" id="CHEBI:46858"/>
        <dbReference type="ChEBI" id="CHEBI:61978"/>
        <dbReference type="ChEBI" id="CHEBI:456216"/>
        <dbReference type="EC" id="2.7.10.2"/>
    </reaction>
</comment>
<evidence type="ECO:0000256" key="9">
    <source>
        <dbReference type="PROSITE-ProRule" id="PRU10141"/>
    </source>
</evidence>
<dbReference type="InterPro" id="IPR011009">
    <property type="entry name" value="Kinase-like_dom_sf"/>
</dbReference>
<dbReference type="PROSITE" id="PS50088">
    <property type="entry name" value="ANK_REPEAT"/>
    <property type="match status" value="3"/>
</dbReference>
<feature type="compositionally biased region" description="Polar residues" evidence="11">
    <location>
        <begin position="411"/>
        <end position="423"/>
    </location>
</feature>
<keyword evidence="1 10" id="KW-0808">Transferase</keyword>
<evidence type="ECO:0000256" key="11">
    <source>
        <dbReference type="SAM" id="MobiDB-lite"/>
    </source>
</evidence>